<dbReference type="OrthoDB" id="19970at10239"/>
<protein>
    <recommendedName>
        <fullName evidence="3">Capsid protein</fullName>
    </recommendedName>
</protein>
<keyword evidence="10" id="KW-1185">Reference proteome</keyword>
<dbReference type="SUPFAM" id="SSF88633">
    <property type="entry name" value="Positive stranded ssRNA viruses"/>
    <property type="match status" value="1"/>
</dbReference>
<evidence type="ECO:0000256" key="5">
    <source>
        <dbReference type="ARBA" id="ARBA00022844"/>
    </source>
</evidence>
<proteinExistence type="inferred from homology"/>
<evidence type="ECO:0000256" key="4">
    <source>
        <dbReference type="ARBA" id="ARBA00022561"/>
    </source>
</evidence>
<evidence type="ECO:0000313" key="9">
    <source>
        <dbReference type="EMBL" id="ABW74553.1"/>
    </source>
</evidence>
<evidence type="ECO:0000256" key="7">
    <source>
        <dbReference type="SAM" id="MobiDB-lite"/>
    </source>
</evidence>
<keyword evidence="6" id="KW-1142">T=3 icosahedral capsid protein</keyword>
<feature type="compositionally biased region" description="Basic residues" evidence="7">
    <location>
        <begin position="9"/>
        <end position="25"/>
    </location>
</feature>
<comment type="subcellular location">
    <subcellularLocation>
        <location evidence="1">Virion</location>
    </subcellularLocation>
</comment>
<evidence type="ECO:0000259" key="8">
    <source>
        <dbReference type="Pfam" id="PF00729"/>
    </source>
</evidence>
<dbReference type="InterPro" id="IPR029053">
    <property type="entry name" value="Viral_coat"/>
</dbReference>
<dbReference type="Pfam" id="PF00729">
    <property type="entry name" value="Viral_coat"/>
    <property type="match status" value="1"/>
</dbReference>
<dbReference type="KEGG" id="vg:11266500"/>
<evidence type="ECO:0000256" key="3">
    <source>
        <dbReference type="ARBA" id="ARBA00018091"/>
    </source>
</evidence>
<feature type="region of interest" description="Disordered" evidence="7">
    <location>
        <begin position="1"/>
        <end position="48"/>
    </location>
</feature>
<dbReference type="GeneID" id="11266500"/>
<accession>B4XRZ9</accession>
<dbReference type="Gene3D" id="2.60.120.20">
    <property type="match status" value="1"/>
</dbReference>
<dbReference type="InterPro" id="IPR000937">
    <property type="entry name" value="Capsid_prot_S-dom_vir"/>
</dbReference>
<dbReference type="Proteomes" id="UP000201576">
    <property type="component" value="Segment"/>
</dbReference>
<feature type="domain" description="Icosahedral viral capsid protein S" evidence="8">
    <location>
        <begin position="32"/>
        <end position="230"/>
    </location>
</feature>
<sequence length="245" mass="26572">MNGGNTSNRRGRGKALQRRTNKPPRSRSIERARPLAYGQAVGPSPPRTVAYRRGRQVNTQPEIILRITAKTTDNYTTVPIIPALLFDPSTQPGYGGRAQYMAGLSQLHSQHEWRRLQFTWIPSCATVTPGNVVLKFFPNYRTPLPTVLEDLMDTSSLTFSPYEKHTFSVAGRISGLKYNIGATAFLALSDEDKGDYSIGRLVIGTTSQVSAVSLGIIQMVPDVEFSGPVTTPVAPTPAATAAAPA</sequence>
<evidence type="ECO:0000256" key="6">
    <source>
        <dbReference type="ARBA" id="ARBA00023060"/>
    </source>
</evidence>
<dbReference type="RefSeq" id="YP_002117838.1">
    <property type="nucleotide sequence ID" value="NC_011108.1"/>
</dbReference>
<reference evidence="9 10" key="1">
    <citation type="journal article" date="2009" name="Arch. Virol.">
        <title>Comparative sequence analysis and serological and infectivity studies indicate that cocksfoot mild mosaic virus is a member of the genus Panicovirus.</title>
        <authorList>
            <person name="Ziegler A."/>
            <person name="Cowan G."/>
            <person name="Torrance L."/>
        </authorList>
    </citation>
    <scope>NUCLEOTIDE SEQUENCE [LARGE SCALE GENOMIC DNA]</scope>
    <source>
        <strain evidence="9">Scotland</strain>
    </source>
</reference>
<dbReference type="EMBL" id="EU081018">
    <property type="protein sequence ID" value="ABW74553.1"/>
    <property type="molecule type" value="Genomic_RNA"/>
</dbReference>
<organism evidence="9 10">
    <name type="scientific">Cocksfoot mild mosaic virus</name>
    <dbReference type="NCBI Taxonomy" id="479060"/>
    <lineage>
        <taxon>Viruses</taxon>
        <taxon>Riboviria</taxon>
        <taxon>Orthornavirae</taxon>
        <taxon>Kitrinoviricota</taxon>
        <taxon>Tolucaviricetes</taxon>
        <taxon>Tolivirales</taxon>
        <taxon>Tombusviridae</taxon>
        <taxon>Procedovirinae</taxon>
        <taxon>Panicovirus</taxon>
        <taxon>Panicovirus dactylis</taxon>
    </lineage>
</organism>
<evidence type="ECO:0000313" key="10">
    <source>
        <dbReference type="Proteomes" id="UP000201576"/>
    </source>
</evidence>
<keyword evidence="4" id="KW-0167">Capsid protein</keyword>
<evidence type="ECO:0000256" key="1">
    <source>
        <dbReference type="ARBA" id="ARBA00004328"/>
    </source>
</evidence>
<keyword evidence="5" id="KW-0946">Virion</keyword>
<name>B4XRZ9_9TOMB</name>
<comment type="similarity">
    <text evidence="2">Belongs to the icosahedral plant coat protein family.</text>
</comment>
<dbReference type="GO" id="GO:0005198">
    <property type="term" value="F:structural molecule activity"/>
    <property type="evidence" value="ECO:0007669"/>
    <property type="project" value="InterPro"/>
</dbReference>
<dbReference type="GO" id="GO:0039617">
    <property type="term" value="C:T=3 icosahedral viral capsid"/>
    <property type="evidence" value="ECO:0007669"/>
    <property type="project" value="UniProtKB-KW"/>
</dbReference>
<evidence type="ECO:0000256" key="2">
    <source>
        <dbReference type="ARBA" id="ARBA00007446"/>
    </source>
</evidence>